<name>A0A1H0N9Y7_9PSEU</name>
<feature type="compositionally biased region" description="Basic and acidic residues" evidence="1">
    <location>
        <begin position="88"/>
        <end position="99"/>
    </location>
</feature>
<dbReference type="AlphaFoldDB" id="A0A1H0N9Y7"/>
<protein>
    <submittedName>
        <fullName evidence="2">Uncharacterized protein</fullName>
    </submittedName>
</protein>
<keyword evidence="3" id="KW-1185">Reference proteome</keyword>
<sequence>MGLNFRRGWVSPPHPLCPRRPISGGPQIKANHPNRHQHAKDARNASSHRTSPKHSTPRSPQTPPTSPNNLPIRERIRHPTSPTQQRHSPSELIHRDRNRPPATPAVTSHRDDMLRRRHTLVNPPPVQPTSDPVVRRQRAAPLSAVLHVERRGQPSGDSGVHRSQHRLSHPDSELVKLRISVPNSHVRIPGQPRHSDTTCRCTSPVITHVLCAESWFGRPTRAAVARGNPV</sequence>
<organism evidence="2 3">
    <name type="scientific">Actinokineospora alba</name>
    <dbReference type="NCBI Taxonomy" id="504798"/>
    <lineage>
        <taxon>Bacteria</taxon>
        <taxon>Bacillati</taxon>
        <taxon>Actinomycetota</taxon>
        <taxon>Actinomycetes</taxon>
        <taxon>Pseudonocardiales</taxon>
        <taxon>Pseudonocardiaceae</taxon>
        <taxon>Actinokineospora</taxon>
    </lineage>
</organism>
<feature type="region of interest" description="Disordered" evidence="1">
    <location>
        <begin position="1"/>
        <end position="135"/>
    </location>
</feature>
<proteinExistence type="predicted"/>
<dbReference type="Proteomes" id="UP000199651">
    <property type="component" value="Unassembled WGS sequence"/>
</dbReference>
<gene>
    <name evidence="2" type="ORF">SAMN05192558_105268</name>
</gene>
<dbReference type="EMBL" id="FNJB01000005">
    <property type="protein sequence ID" value="SDO89483.1"/>
    <property type="molecule type" value="Genomic_DNA"/>
</dbReference>
<reference evidence="3" key="1">
    <citation type="submission" date="2016-10" db="EMBL/GenBank/DDBJ databases">
        <authorList>
            <person name="Varghese N."/>
            <person name="Submissions S."/>
        </authorList>
    </citation>
    <scope>NUCLEOTIDE SEQUENCE [LARGE SCALE GENOMIC DNA]</scope>
    <source>
        <strain evidence="3">IBRC-M 10655</strain>
    </source>
</reference>
<dbReference type="STRING" id="504798.SAMN05421871_102318"/>
<accession>A0A1H0N9Y7</accession>
<evidence type="ECO:0000256" key="1">
    <source>
        <dbReference type="SAM" id="MobiDB-lite"/>
    </source>
</evidence>
<feature type="region of interest" description="Disordered" evidence="1">
    <location>
        <begin position="151"/>
        <end position="171"/>
    </location>
</feature>
<evidence type="ECO:0000313" key="3">
    <source>
        <dbReference type="Proteomes" id="UP000199651"/>
    </source>
</evidence>
<evidence type="ECO:0000313" key="2">
    <source>
        <dbReference type="EMBL" id="SDO89483.1"/>
    </source>
</evidence>